<keyword evidence="2" id="KW-1185">Reference proteome</keyword>
<dbReference type="RefSeq" id="WP_121365930.1">
    <property type="nucleotide sequence ID" value="NZ_RBXA01000003.1"/>
</dbReference>
<dbReference type="PROSITE" id="PS51257">
    <property type="entry name" value="PROKAR_LIPOPROTEIN"/>
    <property type="match status" value="1"/>
</dbReference>
<accession>A0A495RZF8</accession>
<evidence type="ECO:0008006" key="3">
    <source>
        <dbReference type="Google" id="ProtNLM"/>
    </source>
</evidence>
<dbReference type="Proteomes" id="UP000280091">
    <property type="component" value="Unassembled WGS sequence"/>
</dbReference>
<dbReference type="OrthoDB" id="1344354at2"/>
<evidence type="ECO:0000313" key="1">
    <source>
        <dbReference type="EMBL" id="RKS92709.1"/>
    </source>
</evidence>
<gene>
    <name evidence="1" type="ORF">BC952_2624</name>
</gene>
<sequence>MKKITLSIFLFFVFGCAAKKHGNIHLKEYVFILNENDASKFYFIKTVKDAYNEGAFVNSPIVAIDGIVLEYKKDLDTIVLPLKKHEITNVQLLHKNSSSAIYGKRKNNGAIIINTINLK</sequence>
<proteinExistence type="predicted"/>
<dbReference type="AlphaFoldDB" id="A0A495RZF8"/>
<reference evidence="1 2" key="1">
    <citation type="submission" date="2018-10" db="EMBL/GenBank/DDBJ databases">
        <title>Genomic Encyclopedia of Archaeal and Bacterial Type Strains, Phase II (KMG-II): from individual species to whole genera.</title>
        <authorList>
            <person name="Goeker M."/>
        </authorList>
    </citation>
    <scope>NUCLEOTIDE SEQUENCE [LARGE SCALE GENOMIC DNA]</scope>
    <source>
        <strain evidence="1 2">DSM 15094</strain>
    </source>
</reference>
<evidence type="ECO:0000313" key="2">
    <source>
        <dbReference type="Proteomes" id="UP000280091"/>
    </source>
</evidence>
<dbReference type="EMBL" id="RBXA01000003">
    <property type="protein sequence ID" value="RKS92709.1"/>
    <property type="molecule type" value="Genomic_DNA"/>
</dbReference>
<comment type="caution">
    <text evidence="1">The sequence shown here is derived from an EMBL/GenBank/DDBJ whole genome shotgun (WGS) entry which is preliminary data.</text>
</comment>
<name>A0A495RZF8_9FLAO</name>
<protein>
    <recommendedName>
        <fullName evidence="3">TonB-dependent receptor plug domain-containing protein</fullName>
    </recommendedName>
</protein>
<organism evidence="1 2">
    <name type="scientific">Flavobacterium limicola</name>
    <dbReference type="NCBI Taxonomy" id="180441"/>
    <lineage>
        <taxon>Bacteria</taxon>
        <taxon>Pseudomonadati</taxon>
        <taxon>Bacteroidota</taxon>
        <taxon>Flavobacteriia</taxon>
        <taxon>Flavobacteriales</taxon>
        <taxon>Flavobacteriaceae</taxon>
        <taxon>Flavobacterium</taxon>
    </lineage>
</organism>